<gene>
    <name evidence="4" type="ORF">Ptr86124_006160</name>
    <name evidence="3" type="ORF">PtrM4_070550</name>
</gene>
<keyword evidence="2" id="KW-1133">Transmembrane helix</keyword>
<reference evidence="4" key="3">
    <citation type="journal article" date="2022" name="bioRxiv">
        <title>A global pangenome for the wheat fungal pathogen Pyrenophora tritici-repentis and prediction of effector protein structural homology.</title>
        <authorList>
            <person name="Moolhuijzen P."/>
            <person name="See P.T."/>
            <person name="Shi G."/>
            <person name="Powell H.R."/>
            <person name="Cockram J."/>
            <person name="Jorgensen L.N."/>
            <person name="Benslimane H."/>
            <person name="Strelkov S.E."/>
            <person name="Turner J."/>
            <person name="Liu Z."/>
            <person name="Moffat C.S."/>
        </authorList>
    </citation>
    <scope>NUCLEOTIDE SEQUENCE</scope>
    <source>
        <strain evidence="4">86-124</strain>
    </source>
</reference>
<protein>
    <submittedName>
        <fullName evidence="3">ATP-synt-H domain containing protein</fullName>
    </submittedName>
    <submittedName>
        <fullName evidence="4">V-type proton ATPase protein</fullName>
    </submittedName>
</protein>
<dbReference type="Proteomes" id="UP000245464">
    <property type="component" value="Chromosome 2"/>
</dbReference>
<dbReference type="EMBL" id="NQIK02000002">
    <property type="protein sequence ID" value="KAF7575431.1"/>
    <property type="molecule type" value="Genomic_DNA"/>
</dbReference>
<keyword evidence="6" id="KW-1185">Reference proteome</keyword>
<dbReference type="OrthoDB" id="1508846at2759"/>
<dbReference type="EMBL" id="NRDI02000007">
    <property type="protein sequence ID" value="KAI1514837.1"/>
    <property type="molecule type" value="Genomic_DNA"/>
</dbReference>
<feature type="region of interest" description="Disordered" evidence="1">
    <location>
        <begin position="85"/>
        <end position="115"/>
    </location>
</feature>
<organism evidence="4 6">
    <name type="scientific">Pyrenophora tritici-repentis</name>
    <dbReference type="NCBI Taxonomy" id="45151"/>
    <lineage>
        <taxon>Eukaryota</taxon>
        <taxon>Fungi</taxon>
        <taxon>Dikarya</taxon>
        <taxon>Ascomycota</taxon>
        <taxon>Pezizomycotina</taxon>
        <taxon>Dothideomycetes</taxon>
        <taxon>Pleosporomycetidae</taxon>
        <taxon>Pleosporales</taxon>
        <taxon>Pleosporineae</taxon>
        <taxon>Pleosporaceae</taxon>
        <taxon>Pyrenophora</taxon>
    </lineage>
</organism>
<dbReference type="Proteomes" id="UP000249757">
    <property type="component" value="Unassembled WGS sequence"/>
</dbReference>
<reference evidence="3 5" key="1">
    <citation type="journal article" date="2018" name="BMC Genomics">
        <title>Comparative genomics of the wheat fungal pathogen Pyrenophora tritici-repentis reveals chromosomal variations and genome plasticity.</title>
        <authorList>
            <person name="Moolhuijzen P."/>
            <person name="See P.T."/>
            <person name="Hane J.K."/>
            <person name="Shi G."/>
            <person name="Liu Z."/>
            <person name="Oliver R.P."/>
            <person name="Moffat C.S."/>
        </authorList>
    </citation>
    <scope>NUCLEOTIDE SEQUENCE [LARGE SCALE GENOMIC DNA]</scope>
    <source>
        <strain evidence="3">M4</strain>
    </source>
</reference>
<evidence type="ECO:0000313" key="5">
    <source>
        <dbReference type="Proteomes" id="UP000245464"/>
    </source>
</evidence>
<keyword evidence="2" id="KW-0812">Transmembrane</keyword>
<reference evidence="6" key="4">
    <citation type="journal article" date="2022" name="Microb. Genom.">
        <title>A global pangenome for the wheat fungal pathogen Pyrenophora tritici-repentis and prediction of effector protein structural homology.</title>
        <authorList>
            <person name="Moolhuijzen P.M."/>
            <person name="See P.T."/>
            <person name="Shi G."/>
            <person name="Powell H.R."/>
            <person name="Cockram J."/>
            <person name="Jorgensen L.N."/>
            <person name="Benslimane H."/>
            <person name="Strelkov S.E."/>
            <person name="Turner J."/>
            <person name="Liu Z."/>
            <person name="Moffat C.S."/>
        </authorList>
    </citation>
    <scope>NUCLEOTIDE SEQUENCE [LARGE SCALE GENOMIC DNA]</scope>
</reference>
<keyword evidence="2" id="KW-0472">Membrane</keyword>
<evidence type="ECO:0000256" key="2">
    <source>
        <dbReference type="SAM" id="Phobius"/>
    </source>
</evidence>
<evidence type="ECO:0000256" key="1">
    <source>
        <dbReference type="SAM" id="MobiDB-lite"/>
    </source>
</evidence>
<reference evidence="4" key="2">
    <citation type="submission" date="2021-05" db="EMBL/GenBank/DDBJ databases">
        <authorList>
            <person name="Moolhuijzen P.M."/>
            <person name="Moffat C.S."/>
        </authorList>
    </citation>
    <scope>NUCLEOTIDE SEQUENCE</scope>
    <source>
        <strain evidence="4">86-124</strain>
    </source>
</reference>
<name>A0A2W1FEG4_9PLEO</name>
<sequence length="134" mass="14699">MANGWAPIIGLIVVVIFCAASWVLAPKGENQTYVFARPRLHQSSTTPGSLHRQHRAALQPCKPCLRTKTSLEQLLAVHEKRERARRVHFDDSGSDETTRIRTSPPTSIYSYSDFDGAEDEKSMARGAGAGCTTG</sequence>
<feature type="compositionally biased region" description="Polar residues" evidence="1">
    <location>
        <begin position="100"/>
        <end position="110"/>
    </location>
</feature>
<feature type="transmembrane region" description="Helical" evidence="2">
    <location>
        <begin position="6"/>
        <end position="25"/>
    </location>
</feature>
<feature type="compositionally biased region" description="Basic and acidic residues" evidence="1">
    <location>
        <begin position="85"/>
        <end position="99"/>
    </location>
</feature>
<proteinExistence type="predicted"/>
<evidence type="ECO:0000313" key="3">
    <source>
        <dbReference type="EMBL" id="KAF7575431.1"/>
    </source>
</evidence>
<accession>A0A2W1FEG4</accession>
<comment type="caution">
    <text evidence="4">The sequence shown here is derived from an EMBL/GenBank/DDBJ whole genome shotgun (WGS) entry which is preliminary data.</text>
</comment>
<evidence type="ECO:0000313" key="4">
    <source>
        <dbReference type="EMBL" id="KAI1514837.1"/>
    </source>
</evidence>
<dbReference type="AlphaFoldDB" id="A0A2W1FEG4"/>
<evidence type="ECO:0000313" key="6">
    <source>
        <dbReference type="Proteomes" id="UP000249757"/>
    </source>
</evidence>